<dbReference type="Proteomes" id="UP001176806">
    <property type="component" value="Unassembled WGS sequence"/>
</dbReference>
<feature type="chain" id="PRO_5046784179" description="PKD/Chitinase domain-containing protein" evidence="1">
    <location>
        <begin position="18"/>
        <end position="280"/>
    </location>
</feature>
<keyword evidence="1" id="KW-0732">Signal</keyword>
<evidence type="ECO:0000259" key="2">
    <source>
        <dbReference type="SMART" id="SM00089"/>
    </source>
</evidence>
<feature type="domain" description="PKD/Chitinase" evidence="2">
    <location>
        <begin position="33"/>
        <end position="107"/>
    </location>
</feature>
<sequence>MKKLNFFYCLLAVSLLAGCGSDDTETTSNEGIIADFSFSNDESEFTFTNLSEGATSYRWDFGDLYFYSEEENPVYNYDIVGGELTVTLTAIGESGAEAYVSKTIIAPIVINANIDIDGGFEDWDVVPVSNEFPSGVIKKMKYYTKGANIDIYLEGDPDMTLDIVDMLFNIDEDNGTGYNEAWNIGADYLFEGSLAPGEGSFYTHTGTGGGFTWNWIGLDPTFETSGVIIIDDETNALEMRLPKSLLGATGETINFGMWLNWGTEFYPEDRDGSSIEIKLK</sequence>
<comment type="caution">
    <text evidence="3">The sequence shown here is derived from an EMBL/GenBank/DDBJ whole genome shotgun (WGS) entry which is preliminary data.</text>
</comment>
<keyword evidence="4" id="KW-1185">Reference proteome</keyword>
<dbReference type="CDD" id="cd00146">
    <property type="entry name" value="PKD"/>
    <property type="match status" value="1"/>
</dbReference>
<dbReference type="InterPro" id="IPR022409">
    <property type="entry name" value="PKD/Chitinase_dom"/>
</dbReference>
<dbReference type="RefSeq" id="WP_303301505.1">
    <property type="nucleotide sequence ID" value="NZ_BAABDA010000050.1"/>
</dbReference>
<proteinExistence type="predicted"/>
<dbReference type="InterPro" id="IPR035986">
    <property type="entry name" value="PKD_dom_sf"/>
</dbReference>
<accession>A0ABT8WML5</accession>
<evidence type="ECO:0000313" key="3">
    <source>
        <dbReference type="EMBL" id="MDO5974363.1"/>
    </source>
</evidence>
<feature type="signal peptide" evidence="1">
    <location>
        <begin position="1"/>
        <end position="17"/>
    </location>
</feature>
<evidence type="ECO:0000313" key="4">
    <source>
        <dbReference type="Proteomes" id="UP001176806"/>
    </source>
</evidence>
<dbReference type="SUPFAM" id="SSF49299">
    <property type="entry name" value="PKD domain"/>
    <property type="match status" value="1"/>
</dbReference>
<protein>
    <recommendedName>
        <fullName evidence="2">PKD/Chitinase domain-containing protein</fullName>
    </recommendedName>
</protein>
<reference evidence="3" key="1">
    <citation type="submission" date="2023-07" db="EMBL/GenBank/DDBJ databases">
        <title>Two novel species in the genus Flavivirga.</title>
        <authorList>
            <person name="Kwon K."/>
        </authorList>
    </citation>
    <scope>NUCLEOTIDE SEQUENCE</scope>
    <source>
        <strain evidence="3">KACC 14158</strain>
    </source>
</reference>
<name>A0ABT8WML5_9FLAO</name>
<dbReference type="PROSITE" id="PS51257">
    <property type="entry name" value="PROKAR_LIPOPROTEIN"/>
    <property type="match status" value="1"/>
</dbReference>
<gene>
    <name evidence="3" type="ORF">Q4Q40_09225</name>
</gene>
<dbReference type="Gene3D" id="2.60.40.10">
    <property type="entry name" value="Immunoglobulins"/>
    <property type="match status" value="1"/>
</dbReference>
<evidence type="ECO:0000256" key="1">
    <source>
        <dbReference type="SAM" id="SignalP"/>
    </source>
</evidence>
<dbReference type="SMART" id="SM00089">
    <property type="entry name" value="PKD"/>
    <property type="match status" value="1"/>
</dbReference>
<dbReference type="InterPro" id="IPR013783">
    <property type="entry name" value="Ig-like_fold"/>
</dbReference>
<organism evidence="3 4">
    <name type="scientific">Flavivirga jejuensis</name>
    <dbReference type="NCBI Taxonomy" id="870487"/>
    <lineage>
        <taxon>Bacteria</taxon>
        <taxon>Pseudomonadati</taxon>
        <taxon>Bacteroidota</taxon>
        <taxon>Flavobacteriia</taxon>
        <taxon>Flavobacteriales</taxon>
        <taxon>Flavobacteriaceae</taxon>
        <taxon>Flavivirga</taxon>
    </lineage>
</organism>
<dbReference type="EMBL" id="JAUOEL010000003">
    <property type="protein sequence ID" value="MDO5974363.1"/>
    <property type="molecule type" value="Genomic_DNA"/>
</dbReference>